<evidence type="ECO:0000256" key="8">
    <source>
        <dbReference type="ARBA" id="ARBA00038436"/>
    </source>
</evidence>
<evidence type="ECO:0000256" key="3">
    <source>
        <dbReference type="ARBA" id="ARBA00022475"/>
    </source>
</evidence>
<comment type="function">
    <text evidence="9">Part of the tripartite ATP-independent periplasmic (TRAP) transport system.</text>
</comment>
<dbReference type="Pfam" id="PF04290">
    <property type="entry name" value="DctQ"/>
    <property type="match status" value="1"/>
</dbReference>
<keyword evidence="4 9" id="KW-0997">Cell inner membrane</keyword>
<feature type="transmembrane region" description="Helical" evidence="9">
    <location>
        <begin position="134"/>
        <end position="155"/>
    </location>
</feature>
<reference evidence="11 12" key="1">
    <citation type="submission" date="2020-06" db="EMBL/GenBank/DDBJ databases">
        <title>Genome sequence of Rhizobium sp strain ADMK78.</title>
        <authorList>
            <person name="Rahi P."/>
        </authorList>
    </citation>
    <scope>NUCLEOTIDE SEQUENCE [LARGE SCALE GENOMIC DNA]</scope>
    <source>
        <strain evidence="11 12">ADMK78</strain>
    </source>
</reference>
<keyword evidence="3" id="KW-1003">Cell membrane</keyword>
<keyword evidence="6 9" id="KW-1133">Transmembrane helix</keyword>
<proteinExistence type="inferred from homology"/>
<feature type="transmembrane region" description="Helical" evidence="9">
    <location>
        <begin position="92"/>
        <end position="114"/>
    </location>
</feature>
<feature type="domain" description="Tripartite ATP-independent periplasmic transporters DctQ component" evidence="10">
    <location>
        <begin position="31"/>
        <end position="160"/>
    </location>
</feature>
<protein>
    <recommendedName>
        <fullName evidence="9">TRAP transporter small permease protein</fullName>
    </recommendedName>
</protein>
<dbReference type="InterPro" id="IPR007387">
    <property type="entry name" value="TRAP_DctQ"/>
</dbReference>
<dbReference type="EMBL" id="CP058350">
    <property type="protein sequence ID" value="QLF68154.1"/>
    <property type="molecule type" value="Genomic_DNA"/>
</dbReference>
<keyword evidence="12" id="KW-1185">Reference proteome</keyword>
<keyword evidence="7 9" id="KW-0472">Membrane</keyword>
<comment type="similarity">
    <text evidence="8 9">Belongs to the TRAP transporter small permease family.</text>
</comment>
<comment type="subunit">
    <text evidence="9">The complex comprises the extracytoplasmic solute receptor protein and the two transmembrane proteins.</text>
</comment>
<evidence type="ECO:0000256" key="7">
    <source>
        <dbReference type="ARBA" id="ARBA00023136"/>
    </source>
</evidence>
<evidence type="ECO:0000256" key="2">
    <source>
        <dbReference type="ARBA" id="ARBA00022448"/>
    </source>
</evidence>
<evidence type="ECO:0000256" key="9">
    <source>
        <dbReference type="RuleBase" id="RU369079"/>
    </source>
</evidence>
<comment type="caution">
    <text evidence="9">Lacks conserved residue(s) required for the propagation of feature annotation.</text>
</comment>
<dbReference type="PANTHER" id="PTHR35011">
    <property type="entry name" value="2,3-DIKETO-L-GULONATE TRAP TRANSPORTER SMALL PERMEASE PROTEIN YIAM"/>
    <property type="match status" value="1"/>
</dbReference>
<keyword evidence="2 9" id="KW-0813">Transport</keyword>
<dbReference type="Proteomes" id="UP000308530">
    <property type="component" value="Chromosome"/>
</dbReference>
<evidence type="ECO:0000256" key="5">
    <source>
        <dbReference type="ARBA" id="ARBA00022692"/>
    </source>
</evidence>
<evidence type="ECO:0000313" key="11">
    <source>
        <dbReference type="EMBL" id="QLF68154.1"/>
    </source>
</evidence>
<keyword evidence="5 9" id="KW-0812">Transmembrane</keyword>
<feature type="transmembrane region" description="Helical" evidence="9">
    <location>
        <begin position="53"/>
        <end position="71"/>
    </location>
</feature>
<comment type="subcellular location">
    <subcellularLocation>
        <location evidence="1 9">Cell inner membrane</location>
        <topology evidence="1 9">Multi-pass membrane protein</topology>
    </subcellularLocation>
</comment>
<sequence>MQFLLTIARAIDATTTLVGRTVAWLLLAAVLISAGNAVIRKSFDMSSNAWLEVQWYLFGAVFMLAAGYTLRRNEHVRIDVLAGNWSKRTRDWIDLLGHIFFLLPFCLMMTYLAWPFFWRSFMSGEMSPNAGGLIIWPAKGAILLGFILLTAQAFSEIIKRYAIMKGLMEEEVKHGHGAPAPVEAAADMKGGKDA</sequence>
<organism evidence="11 12">
    <name type="scientific">Peteryoungia desertarenae</name>
    <dbReference type="NCBI Taxonomy" id="1813451"/>
    <lineage>
        <taxon>Bacteria</taxon>
        <taxon>Pseudomonadati</taxon>
        <taxon>Pseudomonadota</taxon>
        <taxon>Alphaproteobacteria</taxon>
        <taxon>Hyphomicrobiales</taxon>
        <taxon>Rhizobiaceae</taxon>
        <taxon>Peteryoungia</taxon>
    </lineage>
</organism>
<dbReference type="InterPro" id="IPR055348">
    <property type="entry name" value="DctQ"/>
</dbReference>
<accession>A0ABX6QI27</accession>
<evidence type="ECO:0000313" key="12">
    <source>
        <dbReference type="Proteomes" id="UP000308530"/>
    </source>
</evidence>
<dbReference type="RefSeq" id="WP_138287970.1">
    <property type="nucleotide sequence ID" value="NZ_CP058350.1"/>
</dbReference>
<gene>
    <name evidence="11" type="ORF">FE840_000470</name>
</gene>
<name>A0ABX6QI27_9HYPH</name>
<evidence type="ECO:0000256" key="6">
    <source>
        <dbReference type="ARBA" id="ARBA00022989"/>
    </source>
</evidence>
<evidence type="ECO:0000256" key="4">
    <source>
        <dbReference type="ARBA" id="ARBA00022519"/>
    </source>
</evidence>
<evidence type="ECO:0000256" key="1">
    <source>
        <dbReference type="ARBA" id="ARBA00004429"/>
    </source>
</evidence>
<dbReference type="PANTHER" id="PTHR35011:SF4">
    <property type="entry name" value="SLL1102 PROTEIN"/>
    <property type="match status" value="1"/>
</dbReference>
<evidence type="ECO:0000259" key="10">
    <source>
        <dbReference type="Pfam" id="PF04290"/>
    </source>
</evidence>